<sequence length="239" mass="27365">MFSILENRSSIGGRQDSHSTRRSMPRTHPILENMQQSALAVETGGRSEFERRRRSQSHAFISSDTAYWRLTILDGPIRRTSNFTLRMRVEPHLQAGAHNSMARPDPDTAHSSPLPDDAARPHIRFATFAQQWPPLFETKQFALVAAPWYTCRRRNLQSEFREARGTSSAVQEPNNRAFTVFISRPALTIPCAHRTFMILEYWQTTDSIDGRQRFPLTYTSSSDQHAFVVLVRVPALKIP</sequence>
<evidence type="ECO:0000313" key="2">
    <source>
        <dbReference type="EMBL" id="KAF5371484.1"/>
    </source>
</evidence>
<feature type="compositionally biased region" description="Polar residues" evidence="1">
    <location>
        <begin position="1"/>
        <end position="12"/>
    </location>
</feature>
<accession>A0A8H5LW13</accession>
<dbReference type="Proteomes" id="UP000565441">
    <property type="component" value="Unassembled WGS sequence"/>
</dbReference>
<feature type="region of interest" description="Disordered" evidence="1">
    <location>
        <begin position="95"/>
        <end position="116"/>
    </location>
</feature>
<comment type="caution">
    <text evidence="2">The sequence shown here is derived from an EMBL/GenBank/DDBJ whole genome shotgun (WGS) entry which is preliminary data.</text>
</comment>
<name>A0A8H5LW13_9AGAR</name>
<dbReference type="EMBL" id="JAACJP010000046">
    <property type="protein sequence ID" value="KAF5371484.1"/>
    <property type="molecule type" value="Genomic_DNA"/>
</dbReference>
<reference evidence="2 3" key="1">
    <citation type="journal article" date="2020" name="ISME J.">
        <title>Uncovering the hidden diversity of litter-decomposition mechanisms in mushroom-forming fungi.</title>
        <authorList>
            <person name="Floudas D."/>
            <person name="Bentzer J."/>
            <person name="Ahren D."/>
            <person name="Johansson T."/>
            <person name="Persson P."/>
            <person name="Tunlid A."/>
        </authorList>
    </citation>
    <scope>NUCLEOTIDE SEQUENCE [LARGE SCALE GENOMIC DNA]</scope>
    <source>
        <strain evidence="2 3">CBS 661.87</strain>
    </source>
</reference>
<gene>
    <name evidence="2" type="ORF">D9615_009626</name>
</gene>
<dbReference type="AlphaFoldDB" id="A0A8H5LW13"/>
<protein>
    <submittedName>
        <fullName evidence="2">Uncharacterized protein</fullName>
    </submittedName>
</protein>
<feature type="region of interest" description="Disordered" evidence="1">
    <location>
        <begin position="1"/>
        <end position="55"/>
    </location>
</feature>
<evidence type="ECO:0000313" key="3">
    <source>
        <dbReference type="Proteomes" id="UP000565441"/>
    </source>
</evidence>
<proteinExistence type="predicted"/>
<organism evidence="2 3">
    <name type="scientific">Tricholomella constricta</name>
    <dbReference type="NCBI Taxonomy" id="117010"/>
    <lineage>
        <taxon>Eukaryota</taxon>
        <taxon>Fungi</taxon>
        <taxon>Dikarya</taxon>
        <taxon>Basidiomycota</taxon>
        <taxon>Agaricomycotina</taxon>
        <taxon>Agaricomycetes</taxon>
        <taxon>Agaricomycetidae</taxon>
        <taxon>Agaricales</taxon>
        <taxon>Tricholomatineae</taxon>
        <taxon>Lyophyllaceae</taxon>
        <taxon>Tricholomella</taxon>
    </lineage>
</organism>
<evidence type="ECO:0000256" key="1">
    <source>
        <dbReference type="SAM" id="MobiDB-lite"/>
    </source>
</evidence>
<keyword evidence="3" id="KW-1185">Reference proteome</keyword>